<dbReference type="PANTHER" id="PTHR33395">
    <property type="entry name" value="TRANSCRIPTASE, PUTATIVE-RELATED-RELATED"/>
    <property type="match status" value="1"/>
</dbReference>
<name>A0A091KXK8_9AVES</name>
<gene>
    <name evidence="1" type="ORF">N324_01924</name>
</gene>
<sequence length="118" mass="13249">GDGEQNKPSIIQEEAVIVLLCHLDTHKSMGPDGIHPRVLRKLGQELAKPLSIIYQQSWLTGEVPDDWRLANVTPIYRKGRKEDLGNYRPASLTSMPGKILEWSILSALTRHVQDNQGI</sequence>
<evidence type="ECO:0000313" key="1">
    <source>
        <dbReference type="EMBL" id="KFP44817.1"/>
    </source>
</evidence>
<dbReference type="GO" id="GO:0061343">
    <property type="term" value="P:cell adhesion involved in heart morphogenesis"/>
    <property type="evidence" value="ECO:0007669"/>
    <property type="project" value="TreeGrafter"/>
</dbReference>
<feature type="non-terminal residue" evidence="1">
    <location>
        <position position="118"/>
    </location>
</feature>
<dbReference type="GO" id="GO:0003964">
    <property type="term" value="F:RNA-directed DNA polymerase activity"/>
    <property type="evidence" value="ECO:0007669"/>
    <property type="project" value="UniProtKB-KW"/>
</dbReference>
<feature type="non-terminal residue" evidence="1">
    <location>
        <position position="1"/>
    </location>
</feature>
<dbReference type="EMBL" id="KK760740">
    <property type="protein sequence ID" value="KFP44817.1"/>
    <property type="molecule type" value="Genomic_DNA"/>
</dbReference>
<protein>
    <submittedName>
        <fullName evidence="1">RNA-directed DNA polymerase from mobile element jockey</fullName>
    </submittedName>
</protein>
<organism evidence="1 2">
    <name type="scientific">Chlamydotis macqueenii</name>
    <name type="common">Macqueen's bustard</name>
    <dbReference type="NCBI Taxonomy" id="187382"/>
    <lineage>
        <taxon>Eukaryota</taxon>
        <taxon>Metazoa</taxon>
        <taxon>Chordata</taxon>
        <taxon>Craniata</taxon>
        <taxon>Vertebrata</taxon>
        <taxon>Euteleostomi</taxon>
        <taxon>Archelosauria</taxon>
        <taxon>Archosauria</taxon>
        <taxon>Dinosauria</taxon>
        <taxon>Saurischia</taxon>
        <taxon>Theropoda</taxon>
        <taxon>Coelurosauria</taxon>
        <taxon>Aves</taxon>
        <taxon>Neognathae</taxon>
        <taxon>Neoaves</taxon>
        <taxon>Otidimorphae</taxon>
        <taxon>Otidiformes</taxon>
        <taxon>Otididae</taxon>
        <taxon>Chlamydotis</taxon>
    </lineage>
</organism>
<reference evidence="1 2" key="1">
    <citation type="submission" date="2014-04" db="EMBL/GenBank/DDBJ databases">
        <title>Genome evolution of avian class.</title>
        <authorList>
            <person name="Zhang G."/>
            <person name="Li C."/>
        </authorList>
    </citation>
    <scope>NUCLEOTIDE SEQUENCE [LARGE SCALE GENOMIC DNA]</scope>
    <source>
        <strain evidence="1">BGI_N324</strain>
    </source>
</reference>
<keyword evidence="1" id="KW-0808">Transferase</keyword>
<evidence type="ECO:0000313" key="2">
    <source>
        <dbReference type="Proteomes" id="UP000053330"/>
    </source>
</evidence>
<dbReference type="AlphaFoldDB" id="A0A091KXK8"/>
<dbReference type="Proteomes" id="UP000053330">
    <property type="component" value="Unassembled WGS sequence"/>
</dbReference>
<dbReference type="GO" id="GO:0031012">
    <property type="term" value="C:extracellular matrix"/>
    <property type="evidence" value="ECO:0007669"/>
    <property type="project" value="TreeGrafter"/>
</dbReference>
<accession>A0A091KXK8</accession>
<keyword evidence="1" id="KW-0548">Nucleotidyltransferase</keyword>
<keyword evidence="1" id="KW-0695">RNA-directed DNA polymerase</keyword>
<dbReference type="PANTHER" id="PTHR33395:SF22">
    <property type="entry name" value="REVERSE TRANSCRIPTASE DOMAIN-CONTAINING PROTEIN"/>
    <property type="match status" value="1"/>
</dbReference>
<proteinExistence type="predicted"/>
<keyword evidence="2" id="KW-1185">Reference proteome</keyword>
<dbReference type="GO" id="GO:0007508">
    <property type="term" value="P:larval heart development"/>
    <property type="evidence" value="ECO:0007669"/>
    <property type="project" value="TreeGrafter"/>
</dbReference>